<reference evidence="2" key="1">
    <citation type="submission" date="2021-10" db="EMBL/GenBank/DDBJ databases">
        <title>Anaerobic single-cell dispensing facilitates the cultivation of human gut bacteria.</title>
        <authorList>
            <person name="Afrizal A."/>
        </authorList>
    </citation>
    <scope>NUCLEOTIDE SEQUENCE</scope>
    <source>
        <strain evidence="2">CLA-AA-H250</strain>
    </source>
</reference>
<gene>
    <name evidence="2" type="ORF">LKD31_07520</name>
</gene>
<evidence type="ECO:0000313" key="2">
    <source>
        <dbReference type="EMBL" id="MCC2136864.1"/>
    </source>
</evidence>
<dbReference type="CDD" id="cd04301">
    <property type="entry name" value="NAT_SF"/>
    <property type="match status" value="1"/>
</dbReference>
<dbReference type="AlphaFoldDB" id="A0AAE3DIJ9"/>
<protein>
    <submittedName>
        <fullName evidence="2">GNAT family N-acetyltransferase</fullName>
    </submittedName>
</protein>
<comment type="caution">
    <text evidence="2">The sequence shown here is derived from an EMBL/GenBank/DDBJ whole genome shotgun (WGS) entry which is preliminary data.</text>
</comment>
<organism evidence="2 3">
    <name type="scientific">Hominenteromicrobium mulieris</name>
    <dbReference type="NCBI Taxonomy" id="2885357"/>
    <lineage>
        <taxon>Bacteria</taxon>
        <taxon>Bacillati</taxon>
        <taxon>Bacillota</taxon>
        <taxon>Clostridia</taxon>
        <taxon>Eubacteriales</taxon>
        <taxon>Oscillospiraceae</taxon>
        <taxon>Hominenteromicrobium</taxon>
    </lineage>
</organism>
<evidence type="ECO:0000313" key="3">
    <source>
        <dbReference type="Proteomes" id="UP001199424"/>
    </source>
</evidence>
<dbReference type="EMBL" id="JAJEQC010000006">
    <property type="protein sequence ID" value="MCC2136864.1"/>
    <property type="molecule type" value="Genomic_DNA"/>
</dbReference>
<keyword evidence="3" id="KW-1185">Reference proteome</keyword>
<dbReference type="RefSeq" id="WP_308449224.1">
    <property type="nucleotide sequence ID" value="NZ_JAJEQC010000006.1"/>
</dbReference>
<dbReference type="PROSITE" id="PS51186">
    <property type="entry name" value="GNAT"/>
    <property type="match status" value="1"/>
</dbReference>
<dbReference type="GO" id="GO:0016747">
    <property type="term" value="F:acyltransferase activity, transferring groups other than amino-acyl groups"/>
    <property type="evidence" value="ECO:0007669"/>
    <property type="project" value="InterPro"/>
</dbReference>
<dbReference type="Gene3D" id="3.40.630.30">
    <property type="match status" value="1"/>
</dbReference>
<proteinExistence type="predicted"/>
<dbReference type="Proteomes" id="UP001199424">
    <property type="component" value="Unassembled WGS sequence"/>
</dbReference>
<dbReference type="InterPro" id="IPR000182">
    <property type="entry name" value="GNAT_dom"/>
</dbReference>
<accession>A0AAE3DIJ9</accession>
<evidence type="ECO:0000259" key="1">
    <source>
        <dbReference type="PROSITE" id="PS51186"/>
    </source>
</evidence>
<sequence>MQSFTLRPADWEDLPAFKHIARTTLTEDIPALFDPNKLLEDKKIGFEYIMAAEQNGEVVGFCCRYACRDADTPYCAEIFSLCVLPKAQHSGIGRAFVEDALAILYISGFKICKVWLPAGNRRAFEFFEAAGFTRDGTSRVVQCGEAPHLFYRYEHPLTRPDKKYYR</sequence>
<dbReference type="InterPro" id="IPR016181">
    <property type="entry name" value="Acyl_CoA_acyltransferase"/>
</dbReference>
<dbReference type="Pfam" id="PF00583">
    <property type="entry name" value="Acetyltransf_1"/>
    <property type="match status" value="1"/>
</dbReference>
<dbReference type="SUPFAM" id="SSF55729">
    <property type="entry name" value="Acyl-CoA N-acyltransferases (Nat)"/>
    <property type="match status" value="1"/>
</dbReference>
<feature type="domain" description="N-acetyltransferase" evidence="1">
    <location>
        <begin position="4"/>
        <end position="158"/>
    </location>
</feature>
<name>A0AAE3DIJ9_9FIRM</name>